<accession>A0AAV5B4Z5</accession>
<dbReference type="GO" id="GO:0005524">
    <property type="term" value="F:ATP binding"/>
    <property type="evidence" value="ECO:0007669"/>
    <property type="project" value="UniProtKB-KW"/>
</dbReference>
<gene>
    <name evidence="12" type="primary">folC</name>
    <name evidence="12" type="ORF">ATOP_12480</name>
</gene>
<evidence type="ECO:0000256" key="9">
    <source>
        <dbReference type="ARBA" id="ARBA00047493"/>
    </source>
</evidence>
<comment type="caution">
    <text evidence="12">The sequence shown here is derived from an EMBL/GenBank/DDBJ whole genome shotgun (WGS) entry which is preliminary data.</text>
</comment>
<dbReference type="InterPro" id="IPR036565">
    <property type="entry name" value="Mur-like_cat_sf"/>
</dbReference>
<dbReference type="GO" id="GO:0046872">
    <property type="term" value="F:metal ion binding"/>
    <property type="evidence" value="ECO:0007669"/>
    <property type="project" value="UniProtKB-KW"/>
</dbReference>
<dbReference type="Gene3D" id="3.40.1190.10">
    <property type="entry name" value="Mur-like, catalytic domain"/>
    <property type="match status" value="1"/>
</dbReference>
<dbReference type="PANTHER" id="PTHR11136:SF0">
    <property type="entry name" value="DIHYDROFOLATE SYNTHETASE-RELATED"/>
    <property type="match status" value="1"/>
</dbReference>
<evidence type="ECO:0000256" key="4">
    <source>
        <dbReference type="ARBA" id="ARBA00022723"/>
    </source>
</evidence>
<feature type="domain" description="Mur ligase central" evidence="11">
    <location>
        <begin position="62"/>
        <end position="213"/>
    </location>
</feature>
<evidence type="ECO:0000256" key="1">
    <source>
        <dbReference type="ARBA" id="ARBA00008276"/>
    </source>
</evidence>
<organism evidence="12 13">
    <name type="scientific">Granulimonas faecalis</name>
    <dbReference type="NCBI Taxonomy" id="2894155"/>
    <lineage>
        <taxon>Bacteria</taxon>
        <taxon>Bacillati</taxon>
        <taxon>Actinomycetota</taxon>
        <taxon>Coriobacteriia</taxon>
        <taxon>Coriobacteriales</taxon>
        <taxon>Kribbibacteriaceae</taxon>
        <taxon>Granulimonas</taxon>
    </lineage>
</organism>
<evidence type="ECO:0000259" key="11">
    <source>
        <dbReference type="Pfam" id="PF08245"/>
    </source>
</evidence>
<name>A0AAV5B4Z5_9ACTN</name>
<evidence type="ECO:0000256" key="5">
    <source>
        <dbReference type="ARBA" id="ARBA00022741"/>
    </source>
</evidence>
<dbReference type="AlphaFoldDB" id="A0AAV5B4Z5"/>
<protein>
    <recommendedName>
        <fullName evidence="2">tetrahydrofolate synthase</fullName>
        <ecNumber evidence="2">6.3.2.17</ecNumber>
    </recommendedName>
    <alternativeName>
        <fullName evidence="8">Tetrahydrofolylpolyglutamate synthase</fullName>
    </alternativeName>
</protein>
<dbReference type="SUPFAM" id="SSF53244">
    <property type="entry name" value="MurD-like peptide ligases, peptide-binding domain"/>
    <property type="match status" value="1"/>
</dbReference>
<dbReference type="Pfam" id="PF02875">
    <property type="entry name" value="Mur_ligase_C"/>
    <property type="match status" value="1"/>
</dbReference>
<dbReference type="InterPro" id="IPR001645">
    <property type="entry name" value="Folylpolyglutamate_synth"/>
</dbReference>
<comment type="similarity">
    <text evidence="1">Belongs to the folylpolyglutamate synthase family.</text>
</comment>
<evidence type="ECO:0000256" key="3">
    <source>
        <dbReference type="ARBA" id="ARBA00022598"/>
    </source>
</evidence>
<keyword evidence="5" id="KW-0547">Nucleotide-binding</keyword>
<keyword evidence="6" id="KW-0067">ATP-binding</keyword>
<dbReference type="NCBIfam" id="TIGR01499">
    <property type="entry name" value="folC"/>
    <property type="match status" value="1"/>
</dbReference>
<dbReference type="InterPro" id="IPR036615">
    <property type="entry name" value="Mur_ligase_C_dom_sf"/>
</dbReference>
<keyword evidence="4" id="KW-0479">Metal-binding</keyword>
<dbReference type="EMBL" id="BQKC01000001">
    <property type="protein sequence ID" value="GJM55593.1"/>
    <property type="molecule type" value="Genomic_DNA"/>
</dbReference>
<evidence type="ECO:0000313" key="12">
    <source>
        <dbReference type="EMBL" id="GJM55593.1"/>
    </source>
</evidence>
<evidence type="ECO:0000259" key="10">
    <source>
        <dbReference type="Pfam" id="PF02875"/>
    </source>
</evidence>
<keyword evidence="7" id="KW-0460">Magnesium</keyword>
<evidence type="ECO:0000256" key="8">
    <source>
        <dbReference type="ARBA" id="ARBA00030592"/>
    </source>
</evidence>
<dbReference type="InterPro" id="IPR004101">
    <property type="entry name" value="Mur_ligase_C"/>
</dbReference>
<proteinExistence type="inferred from homology"/>
<dbReference type="GO" id="GO:0005737">
    <property type="term" value="C:cytoplasm"/>
    <property type="evidence" value="ECO:0007669"/>
    <property type="project" value="TreeGrafter"/>
</dbReference>
<dbReference type="RefSeq" id="WP_309295238.1">
    <property type="nucleotide sequence ID" value="NZ_BQKC01000001.1"/>
</dbReference>
<evidence type="ECO:0000313" key="13">
    <source>
        <dbReference type="Proteomes" id="UP001055025"/>
    </source>
</evidence>
<dbReference type="SUPFAM" id="SSF53623">
    <property type="entry name" value="MurD-like peptide ligases, catalytic domain"/>
    <property type="match status" value="1"/>
</dbReference>
<feature type="domain" description="Mur ligase C-terminal" evidence="10">
    <location>
        <begin position="334"/>
        <end position="440"/>
    </location>
</feature>
<sequence length="467" mass="47850">MTEPENQRPYEVPFPVEPMDYEGALAHLHGILRLGICPMLETVVDMLAELGRPDGRFSVVQVAGTNGKTSTSRYTAAILAGEGLSTALYTSPELVDYTERMEVAGRPVSREGFARAVAAAAEAGRRVNAAREAAGKRPYDVTEFDTLTVAACVLFAERGVDVAVLEVGMGGRWDATTATHPAATCVTGIGLDHTRILGDTLEEIAGEKAAVIKAGQACVLGRGTAEPPSVQDVLLERCAAQGVAPAVVRAVGEPTPAGLPVCRFSVVSEPAALGDPLVLDVEAPLSAYRGLSAVKPRYQAANIACAVALAEGFLGRPLDPAALAVSVAACPTPGRFDLVRAEPPLLVDAAHNPQSVAVFLDSLGALDGAGRVPELVCAVLADKDVAGIVGLLADAFPVVHVCRTPSPRALPPEELAGLFREAGATVASVSPTVAGALAAVGDAPAVAVGSITLAGEVCRVLRAGTGE</sequence>
<dbReference type="EC" id="6.3.2.17" evidence="2"/>
<dbReference type="PANTHER" id="PTHR11136">
    <property type="entry name" value="FOLYLPOLYGLUTAMATE SYNTHASE-RELATED"/>
    <property type="match status" value="1"/>
</dbReference>
<evidence type="ECO:0000256" key="7">
    <source>
        <dbReference type="ARBA" id="ARBA00022842"/>
    </source>
</evidence>
<dbReference type="InterPro" id="IPR013221">
    <property type="entry name" value="Mur_ligase_cen"/>
</dbReference>
<dbReference type="Proteomes" id="UP001055025">
    <property type="component" value="Unassembled WGS sequence"/>
</dbReference>
<dbReference type="GO" id="GO:0008841">
    <property type="term" value="F:dihydrofolate synthase activity"/>
    <property type="evidence" value="ECO:0007669"/>
    <property type="project" value="TreeGrafter"/>
</dbReference>
<reference evidence="12" key="1">
    <citation type="journal article" date="2022" name="Int. J. Syst. Evol. Microbiol.">
        <title>Granulimonas faecalis gen. nov., sp. nov., and Leptogranulimonas caecicola gen. nov., sp. nov., novel lactate-producing Atopobiaceae bacteria isolated from mouse intestines, and an emended description of the family Atopobiaceae.</title>
        <authorList>
            <person name="Morinaga K."/>
            <person name="Kusada H."/>
            <person name="Sakamoto S."/>
            <person name="Murakami T."/>
            <person name="Toyoda A."/>
            <person name="Mori H."/>
            <person name="Meng X.Y."/>
            <person name="Takashino M."/>
            <person name="Murotomi K."/>
            <person name="Tamaki H."/>
        </authorList>
    </citation>
    <scope>NUCLEOTIDE SEQUENCE</scope>
    <source>
        <strain evidence="12">OPF53</strain>
    </source>
</reference>
<evidence type="ECO:0000256" key="6">
    <source>
        <dbReference type="ARBA" id="ARBA00022840"/>
    </source>
</evidence>
<dbReference type="GO" id="GO:0004326">
    <property type="term" value="F:tetrahydrofolylpolyglutamate synthase activity"/>
    <property type="evidence" value="ECO:0007669"/>
    <property type="project" value="UniProtKB-EC"/>
</dbReference>
<dbReference type="PIRSF" id="PIRSF001563">
    <property type="entry name" value="Folylpolyglu_synth"/>
    <property type="match status" value="1"/>
</dbReference>
<evidence type="ECO:0000256" key="2">
    <source>
        <dbReference type="ARBA" id="ARBA00013025"/>
    </source>
</evidence>
<dbReference type="Gene3D" id="3.90.190.20">
    <property type="entry name" value="Mur ligase, C-terminal domain"/>
    <property type="match status" value="1"/>
</dbReference>
<keyword evidence="13" id="KW-1185">Reference proteome</keyword>
<keyword evidence="3" id="KW-0436">Ligase</keyword>
<dbReference type="Pfam" id="PF08245">
    <property type="entry name" value="Mur_ligase_M"/>
    <property type="match status" value="1"/>
</dbReference>
<comment type="catalytic activity">
    <reaction evidence="9">
        <text>(6S)-5,6,7,8-tetrahydrofolyl-(gamma-L-Glu)(n) + L-glutamate + ATP = (6S)-5,6,7,8-tetrahydrofolyl-(gamma-L-Glu)(n+1) + ADP + phosphate + H(+)</text>
        <dbReference type="Rhea" id="RHEA:10580"/>
        <dbReference type="Rhea" id="RHEA-COMP:14738"/>
        <dbReference type="Rhea" id="RHEA-COMP:14740"/>
        <dbReference type="ChEBI" id="CHEBI:15378"/>
        <dbReference type="ChEBI" id="CHEBI:29985"/>
        <dbReference type="ChEBI" id="CHEBI:30616"/>
        <dbReference type="ChEBI" id="CHEBI:43474"/>
        <dbReference type="ChEBI" id="CHEBI:141005"/>
        <dbReference type="ChEBI" id="CHEBI:456216"/>
        <dbReference type="EC" id="6.3.2.17"/>
    </reaction>
</comment>